<comment type="similarity">
    <text evidence="2">Belongs to the ESS2 family.</text>
</comment>
<dbReference type="Proteomes" id="UP000015101">
    <property type="component" value="Unassembled WGS sequence"/>
</dbReference>
<evidence type="ECO:0000256" key="4">
    <source>
        <dbReference type="SAM" id="MobiDB-lite"/>
    </source>
</evidence>
<dbReference type="EnsemblMetazoa" id="HelroT94284">
    <property type="protein sequence ID" value="HelroP94284"/>
    <property type="gene ID" value="HelroG94284"/>
</dbReference>
<feature type="compositionally biased region" description="Polar residues" evidence="4">
    <location>
        <begin position="426"/>
        <end position="440"/>
    </location>
</feature>
<reference evidence="7" key="1">
    <citation type="submission" date="2012-12" db="EMBL/GenBank/DDBJ databases">
        <authorList>
            <person name="Hellsten U."/>
            <person name="Grimwood J."/>
            <person name="Chapman J.A."/>
            <person name="Shapiro H."/>
            <person name="Aerts A."/>
            <person name="Otillar R.P."/>
            <person name="Terry A.Y."/>
            <person name="Boore J.L."/>
            <person name="Simakov O."/>
            <person name="Marletaz F."/>
            <person name="Cho S.-J."/>
            <person name="Edsinger-Gonzales E."/>
            <person name="Havlak P."/>
            <person name="Kuo D.-H."/>
            <person name="Larsson T."/>
            <person name="Lv J."/>
            <person name="Arendt D."/>
            <person name="Savage R."/>
            <person name="Osoegawa K."/>
            <person name="de Jong P."/>
            <person name="Lindberg D.R."/>
            <person name="Seaver E.C."/>
            <person name="Weisblat D.A."/>
            <person name="Putnam N.H."/>
            <person name="Grigoriev I.V."/>
            <person name="Rokhsar D.S."/>
        </authorList>
    </citation>
    <scope>NUCLEOTIDE SEQUENCE</scope>
</reference>
<evidence type="ECO:0000256" key="1">
    <source>
        <dbReference type="ARBA" id="ARBA00004123"/>
    </source>
</evidence>
<evidence type="ECO:0000313" key="5">
    <source>
        <dbReference type="EMBL" id="ESO01895.1"/>
    </source>
</evidence>
<dbReference type="CTD" id="20217546"/>
<evidence type="ECO:0000313" key="6">
    <source>
        <dbReference type="EnsemblMetazoa" id="HelroP94284"/>
    </source>
</evidence>
<reference evidence="5 7" key="2">
    <citation type="journal article" date="2013" name="Nature">
        <title>Insights into bilaterian evolution from three spiralian genomes.</title>
        <authorList>
            <person name="Simakov O."/>
            <person name="Marletaz F."/>
            <person name="Cho S.J."/>
            <person name="Edsinger-Gonzales E."/>
            <person name="Havlak P."/>
            <person name="Hellsten U."/>
            <person name="Kuo D.H."/>
            <person name="Larsson T."/>
            <person name="Lv J."/>
            <person name="Arendt D."/>
            <person name="Savage R."/>
            <person name="Osoegawa K."/>
            <person name="de Jong P."/>
            <person name="Grimwood J."/>
            <person name="Chapman J.A."/>
            <person name="Shapiro H."/>
            <person name="Aerts A."/>
            <person name="Otillar R.P."/>
            <person name="Terry A.Y."/>
            <person name="Boore J.L."/>
            <person name="Grigoriev I.V."/>
            <person name="Lindberg D.R."/>
            <person name="Seaver E.C."/>
            <person name="Weisblat D.A."/>
            <person name="Putnam N.H."/>
            <person name="Rokhsar D.S."/>
        </authorList>
    </citation>
    <scope>NUCLEOTIDE SEQUENCE</scope>
</reference>
<name>T1G8Z9_HELRO</name>
<dbReference type="FunCoup" id="T1G8Z9">
    <property type="interactions" value="1119"/>
</dbReference>
<dbReference type="Pfam" id="PF09751">
    <property type="entry name" value="Es2"/>
    <property type="match status" value="1"/>
</dbReference>
<dbReference type="GeneID" id="20217546"/>
<dbReference type="InterPro" id="IPR019148">
    <property type="entry name" value="Nuclear_protein_DGCR14_ESS-2"/>
</dbReference>
<dbReference type="eggNOG" id="KOG2627">
    <property type="taxonomic scope" value="Eukaryota"/>
</dbReference>
<comment type="subcellular location">
    <subcellularLocation>
        <location evidence="1">Nucleus</location>
    </subcellularLocation>
</comment>
<dbReference type="OMA" id="AQNDYLD"/>
<dbReference type="HOGENOM" id="CLU_024820_0_1_1"/>
<dbReference type="OrthoDB" id="19679at2759"/>
<dbReference type="GO" id="GO:0071013">
    <property type="term" value="C:catalytic step 2 spliceosome"/>
    <property type="evidence" value="ECO:0000318"/>
    <property type="project" value="GO_Central"/>
</dbReference>
<proteinExistence type="inferred from homology"/>
<reference evidence="6" key="3">
    <citation type="submission" date="2015-06" db="UniProtKB">
        <authorList>
            <consortium name="EnsemblMetazoa"/>
        </authorList>
    </citation>
    <scope>IDENTIFICATION</scope>
</reference>
<gene>
    <name evidence="6" type="primary">20217546</name>
    <name evidence="5" type="ORF">HELRODRAFT_94284</name>
</gene>
<feature type="region of interest" description="Disordered" evidence="4">
    <location>
        <begin position="90"/>
        <end position="158"/>
    </location>
</feature>
<dbReference type="InParanoid" id="T1G8Z9"/>
<feature type="region of interest" description="Disordered" evidence="4">
    <location>
        <begin position="426"/>
        <end position="474"/>
    </location>
</feature>
<evidence type="ECO:0000256" key="2">
    <source>
        <dbReference type="ARBA" id="ARBA00009072"/>
    </source>
</evidence>
<feature type="compositionally biased region" description="Polar residues" evidence="4">
    <location>
        <begin position="90"/>
        <end position="116"/>
    </location>
</feature>
<sequence length="493" mass="55432">MAMDTLSKLALAQITSNNNKNNNGMNMKKSLEPKVLDEESYTANIEKIIERDFFPDLKKMKAQLQYMDAVERKDVQKMWELQQKYSMKRATNTPSTYGTPSTFETPEASILQTPGGTDSRKKTDTTAAAASQMATSQNAEKKLEAPTHNPDPEEARDQELSKLSLNSYMRKYTSEDDKAFSEIMSEAQKRHQMKHAWLYKKEQLQIEDNKDRKQVDTWNYVAKNAVMYVPEGVELSASEKLEMSKLQKQEILHSNTRFATQPFSQVQPDSMNRNNVISNQILKLEGKVGPDGKELLPTETPTINGYKIMPTPSPAPGVDASPFMTWGEIEGTPFRLDGMETPRFGSGSGPNFKIPEVPKRDRLLHQLADKASKAHRAKKMEALKQAAATFSSSPRSFMSRTERLQSLSPAAQRLVSSKLRINSNSSLKASYTPSPCNTPGSEKLTPKMTPKSSDPSPKRKSAKSNENKWNDDSFLTDNLLKLPAKKQKAQDFF</sequence>
<dbReference type="KEGG" id="hro:HELRODRAFT_94284"/>
<keyword evidence="3" id="KW-0539">Nucleus</keyword>
<keyword evidence="7" id="KW-1185">Reference proteome</keyword>
<feature type="compositionally biased region" description="Low complexity" evidence="4">
    <location>
        <begin position="125"/>
        <end position="138"/>
    </location>
</feature>
<dbReference type="PANTHER" id="PTHR12940:SF0">
    <property type="entry name" value="SPLICING FACTOR ESS-2 HOMOLOG"/>
    <property type="match status" value="1"/>
</dbReference>
<dbReference type="AlphaFoldDB" id="T1G8Z9"/>
<organism evidence="6 7">
    <name type="scientific">Helobdella robusta</name>
    <name type="common">Californian leech</name>
    <dbReference type="NCBI Taxonomy" id="6412"/>
    <lineage>
        <taxon>Eukaryota</taxon>
        <taxon>Metazoa</taxon>
        <taxon>Spiralia</taxon>
        <taxon>Lophotrochozoa</taxon>
        <taxon>Annelida</taxon>
        <taxon>Clitellata</taxon>
        <taxon>Hirudinea</taxon>
        <taxon>Rhynchobdellida</taxon>
        <taxon>Glossiphoniidae</taxon>
        <taxon>Helobdella</taxon>
    </lineage>
</organism>
<accession>T1G8Z9</accession>
<protein>
    <submittedName>
        <fullName evidence="5 6">Uncharacterized protein</fullName>
    </submittedName>
</protein>
<evidence type="ECO:0000313" key="7">
    <source>
        <dbReference type="Proteomes" id="UP000015101"/>
    </source>
</evidence>
<dbReference type="STRING" id="6412.T1G8Z9"/>
<dbReference type="RefSeq" id="XP_009019303.1">
    <property type="nucleotide sequence ID" value="XM_009021055.1"/>
</dbReference>
<evidence type="ECO:0000256" key="3">
    <source>
        <dbReference type="ARBA" id="ARBA00023242"/>
    </source>
</evidence>
<feature type="compositionally biased region" description="Basic and acidic residues" evidence="4">
    <location>
        <begin position="139"/>
        <end position="158"/>
    </location>
</feature>
<dbReference type="PANTHER" id="PTHR12940">
    <property type="entry name" value="ES-2 PROTEIN - RELATED"/>
    <property type="match status" value="1"/>
</dbReference>
<dbReference type="EMBL" id="KB096742">
    <property type="protein sequence ID" value="ESO01895.1"/>
    <property type="molecule type" value="Genomic_DNA"/>
</dbReference>
<dbReference type="EMBL" id="AMQM01000746">
    <property type="status" value="NOT_ANNOTATED_CDS"/>
    <property type="molecule type" value="Genomic_DNA"/>
</dbReference>